<proteinExistence type="predicted"/>
<protein>
    <submittedName>
        <fullName evidence="4">Uncharacterized protein</fullName>
    </submittedName>
</protein>
<keyword evidence="5" id="KW-1185">Reference proteome</keyword>
<keyword evidence="3" id="KW-0732">Signal</keyword>
<dbReference type="Proteomes" id="UP000447434">
    <property type="component" value="Chromosome 2"/>
</dbReference>
<comment type="caution">
    <text evidence="4">The sequence shown here is derived from an EMBL/GenBank/DDBJ whole genome shotgun (WGS) entry which is preliminary data.</text>
</comment>
<evidence type="ECO:0000256" key="3">
    <source>
        <dbReference type="ARBA" id="ARBA00022729"/>
    </source>
</evidence>
<dbReference type="EMBL" id="WOCE01000002">
    <property type="protein sequence ID" value="KAE9619321.1"/>
    <property type="molecule type" value="Genomic_DNA"/>
</dbReference>
<comment type="subcellular location">
    <subcellularLocation>
        <location evidence="1">Secreted</location>
        <location evidence="1">Extracellular space</location>
    </subcellularLocation>
</comment>
<dbReference type="PANTHER" id="PTHR33599">
    <property type="entry name" value="PROTEIN IDA-LIKE 5"/>
    <property type="match status" value="1"/>
</dbReference>
<keyword evidence="2" id="KW-0964">Secreted</keyword>
<dbReference type="OrthoDB" id="994133at2759"/>
<evidence type="ECO:0000256" key="1">
    <source>
        <dbReference type="ARBA" id="ARBA00004239"/>
    </source>
</evidence>
<name>A0A6A4QZX3_LUPAL</name>
<gene>
    <name evidence="4" type="ORF">Lalb_Chr02g0151861</name>
</gene>
<evidence type="ECO:0000313" key="5">
    <source>
        <dbReference type="Proteomes" id="UP000447434"/>
    </source>
</evidence>
<evidence type="ECO:0000256" key="2">
    <source>
        <dbReference type="ARBA" id="ARBA00022525"/>
    </source>
</evidence>
<organism evidence="4 5">
    <name type="scientific">Lupinus albus</name>
    <name type="common">White lupine</name>
    <name type="synonym">Lupinus termis</name>
    <dbReference type="NCBI Taxonomy" id="3870"/>
    <lineage>
        <taxon>Eukaryota</taxon>
        <taxon>Viridiplantae</taxon>
        <taxon>Streptophyta</taxon>
        <taxon>Embryophyta</taxon>
        <taxon>Tracheophyta</taxon>
        <taxon>Spermatophyta</taxon>
        <taxon>Magnoliopsida</taxon>
        <taxon>eudicotyledons</taxon>
        <taxon>Gunneridae</taxon>
        <taxon>Pentapetalae</taxon>
        <taxon>rosids</taxon>
        <taxon>fabids</taxon>
        <taxon>Fabales</taxon>
        <taxon>Fabaceae</taxon>
        <taxon>Papilionoideae</taxon>
        <taxon>50 kb inversion clade</taxon>
        <taxon>genistoids sensu lato</taxon>
        <taxon>core genistoids</taxon>
        <taxon>Genisteae</taxon>
        <taxon>Lupinus</taxon>
    </lineage>
</organism>
<dbReference type="AlphaFoldDB" id="A0A6A4QZX3"/>
<accession>A0A6A4QZX3</accession>
<reference evidence="5" key="1">
    <citation type="journal article" date="2020" name="Nat. Commun.">
        <title>Genome sequence of the cluster root forming white lupin.</title>
        <authorList>
            <person name="Hufnagel B."/>
            <person name="Marques A."/>
            <person name="Soriano A."/>
            <person name="Marques L."/>
            <person name="Divol F."/>
            <person name="Doumas P."/>
            <person name="Sallet E."/>
            <person name="Mancinotti D."/>
            <person name="Carrere S."/>
            <person name="Marande W."/>
            <person name="Arribat S."/>
            <person name="Keller J."/>
            <person name="Huneau C."/>
            <person name="Blein T."/>
            <person name="Aime D."/>
            <person name="Laguerre M."/>
            <person name="Taylor J."/>
            <person name="Schubert V."/>
            <person name="Nelson M."/>
            <person name="Geu-Flores F."/>
            <person name="Crespi M."/>
            <person name="Gallardo-Guerrero K."/>
            <person name="Delaux P.-M."/>
            <person name="Salse J."/>
            <person name="Berges H."/>
            <person name="Guyot R."/>
            <person name="Gouzy J."/>
            <person name="Peret B."/>
        </authorList>
    </citation>
    <scope>NUCLEOTIDE SEQUENCE [LARGE SCALE GENOMIC DNA]</scope>
    <source>
        <strain evidence="5">cv. Amiga</strain>
    </source>
</reference>
<dbReference type="InterPro" id="IPR039639">
    <property type="entry name" value="IDA-like"/>
</dbReference>
<dbReference type="GO" id="GO:0010227">
    <property type="term" value="P:floral organ abscission"/>
    <property type="evidence" value="ECO:0007669"/>
    <property type="project" value="InterPro"/>
</dbReference>
<evidence type="ECO:0000313" key="4">
    <source>
        <dbReference type="EMBL" id="KAE9619321.1"/>
    </source>
</evidence>
<dbReference type="PANTHER" id="PTHR33599:SF20">
    <property type="entry name" value="PROTEIN IDA"/>
    <property type="match status" value="1"/>
</dbReference>
<sequence length="93" mass="10502">MANSHYSKSLLIPCKTFYIVLILVYLLLVSSCTGIRTRVTLRQSESTKLLRRKPQPDFQPRGLVFNFFPKGIPVPPSGPSCRHNAMVDSKPQN</sequence>
<dbReference type="GO" id="GO:0005576">
    <property type="term" value="C:extracellular region"/>
    <property type="evidence" value="ECO:0007669"/>
    <property type="project" value="UniProtKB-SubCell"/>
</dbReference>